<evidence type="ECO:0000313" key="3">
    <source>
        <dbReference type="EMBL" id="QGW27090.1"/>
    </source>
</evidence>
<dbReference type="PANTHER" id="PTHR31605">
    <property type="entry name" value="GLYCEROL-3-PHOSPHATE O-ACYLTRANSFERASE 1"/>
    <property type="match status" value="1"/>
</dbReference>
<dbReference type="KEGG" id="fls:GLV81_02295"/>
<sequence length="322" mass="36520">MICLTFRRMLYGFVKVMVRLAMPFAARRIRILHAEQLQTPGPLLLAVNHPNSFLDAILLGAYMKHPVHFITRGDVFKKAWVRKMLHLLNMIPIYRIRDGKHMLSLNEETFVKSVEVLRNNGILLIFVEGFCENQTTLQLPLKKGAPRILQTCWQQGIPAKVLPVWLEYSSFNRISKTIDIRLGKVFGSEIANDLQSATCMAQINQQTEQQLLHLCSEVPFVHQPPALWKRVLLFLPAMLGAVLHAPLYLPLTAFVQKVSKDNVHYDSILLSILFALYPSLLLVCAASVVCFYCTVASMANCTARLACIGTELYPLERIMQCL</sequence>
<proteinExistence type="predicted"/>
<keyword evidence="1" id="KW-1133">Transmembrane helix</keyword>
<feature type="transmembrane region" description="Helical" evidence="1">
    <location>
        <begin position="231"/>
        <end position="249"/>
    </location>
</feature>
<dbReference type="InterPro" id="IPR052744">
    <property type="entry name" value="GPAT/DAPAT"/>
</dbReference>
<dbReference type="GO" id="GO:0008654">
    <property type="term" value="P:phospholipid biosynthetic process"/>
    <property type="evidence" value="ECO:0007669"/>
    <property type="project" value="TreeGrafter"/>
</dbReference>
<dbReference type="AlphaFoldDB" id="A0A6I6GAH2"/>
<feature type="transmembrane region" description="Helical" evidence="1">
    <location>
        <begin position="269"/>
        <end position="295"/>
    </location>
</feature>
<gene>
    <name evidence="3" type="ORF">GLV81_02295</name>
</gene>
<accession>A0A6I6GAH2</accession>
<keyword evidence="4" id="KW-1185">Reference proteome</keyword>
<name>A0A6I6GAH2_9BACT</name>
<dbReference type="GO" id="GO:0004366">
    <property type="term" value="F:glycerol-3-phosphate O-acyltransferase activity"/>
    <property type="evidence" value="ECO:0007669"/>
    <property type="project" value="TreeGrafter"/>
</dbReference>
<dbReference type="Proteomes" id="UP000426027">
    <property type="component" value="Chromosome"/>
</dbReference>
<dbReference type="SMART" id="SM00563">
    <property type="entry name" value="PlsC"/>
    <property type="match status" value="1"/>
</dbReference>
<reference evidence="3 4" key="1">
    <citation type="submission" date="2019-11" db="EMBL/GenBank/DDBJ databases">
        <authorList>
            <person name="Im W.T."/>
        </authorList>
    </citation>
    <scope>NUCLEOTIDE SEQUENCE [LARGE SCALE GENOMIC DNA]</scope>
    <source>
        <strain evidence="3 4">SB-02</strain>
    </source>
</reference>
<dbReference type="Pfam" id="PF01553">
    <property type="entry name" value="Acyltransferase"/>
    <property type="match status" value="1"/>
</dbReference>
<organism evidence="3 4">
    <name type="scientific">Phnomibacter ginsenosidimutans</name>
    <dbReference type="NCBI Taxonomy" id="2676868"/>
    <lineage>
        <taxon>Bacteria</taxon>
        <taxon>Pseudomonadati</taxon>
        <taxon>Bacteroidota</taxon>
        <taxon>Chitinophagia</taxon>
        <taxon>Chitinophagales</taxon>
        <taxon>Chitinophagaceae</taxon>
        <taxon>Phnomibacter</taxon>
    </lineage>
</organism>
<keyword evidence="1" id="KW-0812">Transmembrane</keyword>
<dbReference type="PANTHER" id="PTHR31605:SF0">
    <property type="entry name" value="GLYCEROL-3-PHOSPHATE O-ACYLTRANSFERASE 1"/>
    <property type="match status" value="1"/>
</dbReference>
<evidence type="ECO:0000256" key="1">
    <source>
        <dbReference type="SAM" id="Phobius"/>
    </source>
</evidence>
<evidence type="ECO:0000313" key="4">
    <source>
        <dbReference type="Proteomes" id="UP000426027"/>
    </source>
</evidence>
<dbReference type="GO" id="GO:0016287">
    <property type="term" value="F:glycerone-phosphate O-acyltransferase activity"/>
    <property type="evidence" value="ECO:0007669"/>
    <property type="project" value="TreeGrafter"/>
</dbReference>
<keyword evidence="1" id="KW-0472">Membrane</keyword>
<dbReference type="InterPro" id="IPR002123">
    <property type="entry name" value="Plipid/glycerol_acylTrfase"/>
</dbReference>
<dbReference type="SUPFAM" id="SSF69593">
    <property type="entry name" value="Glycerol-3-phosphate (1)-acyltransferase"/>
    <property type="match status" value="1"/>
</dbReference>
<protein>
    <recommendedName>
        <fullName evidence="2">Phospholipid/glycerol acyltransferase domain-containing protein</fullName>
    </recommendedName>
</protein>
<dbReference type="EMBL" id="CP046566">
    <property type="protein sequence ID" value="QGW27090.1"/>
    <property type="molecule type" value="Genomic_DNA"/>
</dbReference>
<evidence type="ECO:0000259" key="2">
    <source>
        <dbReference type="SMART" id="SM00563"/>
    </source>
</evidence>
<feature type="domain" description="Phospholipid/glycerol acyltransferase" evidence="2">
    <location>
        <begin position="43"/>
        <end position="169"/>
    </location>
</feature>